<dbReference type="InterPro" id="IPR045024">
    <property type="entry name" value="NDH-2"/>
</dbReference>
<dbReference type="Proteomes" id="UP000245884">
    <property type="component" value="Unassembled WGS sequence"/>
</dbReference>
<evidence type="ECO:0000313" key="8">
    <source>
        <dbReference type="Proteomes" id="UP000245884"/>
    </source>
</evidence>
<dbReference type="STRING" id="1569628.A0A316UUE7"/>
<keyword evidence="2" id="KW-0285">Flavoprotein</keyword>
<dbReference type="PRINTS" id="PR00368">
    <property type="entry name" value="FADPNR"/>
</dbReference>
<dbReference type="InterPro" id="IPR036188">
    <property type="entry name" value="FAD/NAD-bd_sf"/>
</dbReference>
<accession>A0A316UUE7</accession>
<organism evidence="7 8">
    <name type="scientific">Jaminaea rosea</name>
    <dbReference type="NCBI Taxonomy" id="1569628"/>
    <lineage>
        <taxon>Eukaryota</taxon>
        <taxon>Fungi</taxon>
        <taxon>Dikarya</taxon>
        <taxon>Basidiomycota</taxon>
        <taxon>Ustilaginomycotina</taxon>
        <taxon>Exobasidiomycetes</taxon>
        <taxon>Microstromatales</taxon>
        <taxon>Microstromatales incertae sedis</taxon>
        <taxon>Jaminaea</taxon>
    </lineage>
</organism>
<evidence type="ECO:0000256" key="2">
    <source>
        <dbReference type="ARBA" id="ARBA00022630"/>
    </source>
</evidence>
<evidence type="ECO:0000256" key="3">
    <source>
        <dbReference type="ARBA" id="ARBA00022827"/>
    </source>
</evidence>
<dbReference type="GeneID" id="37026175"/>
<keyword evidence="5" id="KW-0520">NAD</keyword>
<dbReference type="AlphaFoldDB" id="A0A316UUE7"/>
<dbReference type="EMBL" id="KZ819664">
    <property type="protein sequence ID" value="PWN28909.1"/>
    <property type="molecule type" value="Genomic_DNA"/>
</dbReference>
<proteinExistence type="inferred from homology"/>
<dbReference type="PANTHER" id="PTHR43706">
    <property type="entry name" value="NADH DEHYDROGENASE"/>
    <property type="match status" value="1"/>
</dbReference>
<name>A0A316UUE7_9BASI</name>
<dbReference type="InterPro" id="IPR023753">
    <property type="entry name" value="FAD/NAD-binding_dom"/>
</dbReference>
<keyword evidence="3" id="KW-0274">FAD</keyword>
<evidence type="ECO:0000259" key="6">
    <source>
        <dbReference type="Pfam" id="PF07992"/>
    </source>
</evidence>
<gene>
    <name evidence="7" type="ORF">BDZ90DRAFT_218089</name>
</gene>
<comment type="similarity">
    <text evidence="1">Belongs to the NADH dehydrogenase family.</text>
</comment>
<evidence type="ECO:0000256" key="5">
    <source>
        <dbReference type="ARBA" id="ARBA00023027"/>
    </source>
</evidence>
<dbReference type="Pfam" id="PF07992">
    <property type="entry name" value="Pyr_redox_2"/>
    <property type="match status" value="1"/>
</dbReference>
<dbReference type="RefSeq" id="XP_025363521.1">
    <property type="nucleotide sequence ID" value="XM_025504352.1"/>
</dbReference>
<evidence type="ECO:0000256" key="4">
    <source>
        <dbReference type="ARBA" id="ARBA00023002"/>
    </source>
</evidence>
<dbReference type="Gene3D" id="3.50.50.100">
    <property type="match status" value="1"/>
</dbReference>
<keyword evidence="8" id="KW-1185">Reference proteome</keyword>
<feature type="domain" description="FAD/NAD(P)-binding" evidence="6">
    <location>
        <begin position="66"/>
        <end position="419"/>
    </location>
</feature>
<evidence type="ECO:0000256" key="1">
    <source>
        <dbReference type="ARBA" id="ARBA00005272"/>
    </source>
</evidence>
<keyword evidence="4" id="KW-0560">Oxidoreductase</keyword>
<evidence type="ECO:0000313" key="7">
    <source>
        <dbReference type="EMBL" id="PWN28909.1"/>
    </source>
</evidence>
<dbReference type="OrthoDB" id="9992747at2759"/>
<dbReference type="SUPFAM" id="SSF51905">
    <property type="entry name" value="FAD/NAD(P)-binding domain"/>
    <property type="match status" value="2"/>
</dbReference>
<protein>
    <submittedName>
        <fullName evidence="7">FAD/NAD(P)-binding domain-containing protein</fullName>
    </submittedName>
</protein>
<dbReference type="GO" id="GO:0003954">
    <property type="term" value="F:NADH dehydrogenase activity"/>
    <property type="evidence" value="ECO:0007669"/>
    <property type="project" value="InterPro"/>
</dbReference>
<dbReference type="PANTHER" id="PTHR43706:SF13">
    <property type="entry name" value="NADH DEHYDROGENASE-RELATED"/>
    <property type="match status" value="1"/>
</dbReference>
<dbReference type="GO" id="GO:0005739">
    <property type="term" value="C:mitochondrion"/>
    <property type="evidence" value="ECO:0007669"/>
    <property type="project" value="TreeGrafter"/>
</dbReference>
<sequence length="511" mass="56420">MLSSRRSPVGGAAASLSKQLWATYAQRAPARTYATVVPSQLQSGPTIDVTDKLPVHYSKDGKPKEKLVILGSGWAGYTLLRAIDKEKYDTYLVSPNTYFAMTPLLASAATGALEFRNVMEPVRETFDTYFWHAYCDGIDFAQKKVHLTPAYPPPFRAVDPTHHSHDAHESWKSQEEGRTYALPYDKLVIACGTYNRTFGTEGVKQNAWFLKDVQNSRAIRYRILECFEQAEHPDLTDEQRRNLLHFIVVGGGPTGAEFAAALYDLIRKDIKRIFPKLQPLAKITIFDAAGGILNSFDESLQEYAKKQFLHDGIDLKLNRKPIRVERGKFIVEPDGEVPFGMLVWSTGNAQGPLVNSIDEAKKDKSGALLTNGLLQVLAAGEGEATVEGKTVEGVYSLGDCAQIVDYSLPATAQVASQKAKYLANLLNGKTKTSSTTGQLEPFRWKNMGSMTRLSSSTGIAQLKGGKLQGKPASALWHSTYGLYLTITWRTKIGVAVTWILNALFGRSLSRM</sequence>
<reference evidence="7 8" key="1">
    <citation type="journal article" date="2018" name="Mol. Biol. Evol.">
        <title>Broad Genomic Sampling Reveals a Smut Pathogenic Ancestry of the Fungal Clade Ustilaginomycotina.</title>
        <authorList>
            <person name="Kijpornyongpan T."/>
            <person name="Mondo S.J."/>
            <person name="Barry K."/>
            <person name="Sandor L."/>
            <person name="Lee J."/>
            <person name="Lipzen A."/>
            <person name="Pangilinan J."/>
            <person name="LaButti K."/>
            <person name="Hainaut M."/>
            <person name="Henrissat B."/>
            <person name="Grigoriev I.V."/>
            <person name="Spatafora J.W."/>
            <person name="Aime M.C."/>
        </authorList>
    </citation>
    <scope>NUCLEOTIDE SEQUENCE [LARGE SCALE GENOMIC DNA]</scope>
    <source>
        <strain evidence="7 8">MCA 5214</strain>
    </source>
</reference>